<proteinExistence type="predicted"/>
<dbReference type="InterPro" id="IPR053832">
    <property type="entry name" value="DUF6924"/>
</dbReference>
<evidence type="ECO:0000259" key="1">
    <source>
        <dbReference type="Pfam" id="PF21962"/>
    </source>
</evidence>
<feature type="domain" description="DUF6924" evidence="1">
    <location>
        <begin position="20"/>
        <end position="132"/>
    </location>
</feature>
<evidence type="ECO:0000313" key="3">
    <source>
        <dbReference type="Proteomes" id="UP000678016"/>
    </source>
</evidence>
<gene>
    <name evidence="2" type="ORF">KGD83_17345</name>
</gene>
<accession>A0ABX8BY43</accession>
<protein>
    <recommendedName>
        <fullName evidence="1">DUF6924 domain-containing protein</fullName>
    </recommendedName>
</protein>
<feature type="domain" description="DUF6924" evidence="1">
    <location>
        <begin position="209"/>
        <end position="340"/>
    </location>
</feature>
<sequence length="345" mass="37571">MDRPALPLPPADDASHVSGMLLLRTDHDDGAWEDVLSRMGELPGLVAPAPGRQASEVSEAPVPRRLVVVDDPAWRGATPEEVVGALGRDGEWVPDVVLLANDRTTANAGPRPLLAFRGTGGEAFRITPRQAALTYLVMHCQDLDAVLDDFEDWAPAEPEWEAEEDETVEDWEDGLPDPVGAHLEAQEAPPRYEPPVRPLPPLTHANDGLLVRTDFADEAAWTALLDTVYRPGRGYGNPIDDFGDHIGVVDDPVFEGATPEQLMSLVRADPEDPDEGAADALLVADRTAMSDPEHRLLVVPLEAHAGRTFRLVPEKAGLMLVNLAIANQDVEDYMDAEEKARMHGW</sequence>
<keyword evidence="3" id="KW-1185">Reference proteome</keyword>
<evidence type="ECO:0000313" key="2">
    <source>
        <dbReference type="EMBL" id="QUX27105.1"/>
    </source>
</evidence>
<dbReference type="Proteomes" id="UP000678016">
    <property type="component" value="Chromosome"/>
</dbReference>
<dbReference type="Pfam" id="PF21962">
    <property type="entry name" value="DUF6924"/>
    <property type="match status" value="2"/>
</dbReference>
<dbReference type="EMBL" id="CP074132">
    <property type="protein sequence ID" value="QUX27105.1"/>
    <property type="molecule type" value="Genomic_DNA"/>
</dbReference>
<dbReference type="RefSeq" id="WP_212640189.1">
    <property type="nucleotide sequence ID" value="NZ_CP074132.1"/>
</dbReference>
<reference evidence="3" key="1">
    <citation type="submission" date="2021-05" db="EMBL/GenBank/DDBJ databases">
        <title>Direct Submission.</title>
        <authorList>
            <person name="Li K."/>
            <person name="Gao J."/>
        </authorList>
    </citation>
    <scope>NUCLEOTIDE SEQUENCE [LARGE SCALE GENOMIC DNA]</scope>
    <source>
        <strain evidence="3">HDS12</strain>
    </source>
</reference>
<name>A0ABX8BY43_9ACTN</name>
<organism evidence="2 3">
    <name type="scientific">Nocardiopsis akebiae</name>
    <dbReference type="NCBI Taxonomy" id="2831968"/>
    <lineage>
        <taxon>Bacteria</taxon>
        <taxon>Bacillati</taxon>
        <taxon>Actinomycetota</taxon>
        <taxon>Actinomycetes</taxon>
        <taxon>Streptosporangiales</taxon>
        <taxon>Nocardiopsidaceae</taxon>
        <taxon>Nocardiopsis</taxon>
    </lineage>
</organism>